<protein>
    <submittedName>
        <fullName evidence="1">Uncharacterized protein</fullName>
    </submittedName>
</protein>
<name>A0ABR8MHX4_9ACTN</name>
<reference evidence="1 2" key="1">
    <citation type="submission" date="2020-09" db="EMBL/GenBank/DDBJ databases">
        <title>novel species in genus Nocardioides.</title>
        <authorList>
            <person name="Zhang G."/>
        </authorList>
    </citation>
    <scope>NUCLEOTIDE SEQUENCE [LARGE SCALE GENOMIC DNA]</scope>
    <source>
        <strain evidence="1 2">19197</strain>
    </source>
</reference>
<proteinExistence type="predicted"/>
<sequence>MTSWARPLASGQVLPAPRSGIELGQTKAGPLTLRLFRQRGTRAVVLTAPHVARLLALRAALAGASVRVASTRTSSWAGVVRHGGDTSFVPSLDRNRAPAQTPTLLVDDLGSSGPVGDVPDWHCHLRVGHLDEARLDLTRVAGLAHVEVAFFDAVSAPLATEIGRALGLGEASASLTVVPRHAVAVVTRGQVHLVRPELTAGERSVLGV</sequence>
<dbReference type="EMBL" id="JACXYY010000005">
    <property type="protein sequence ID" value="MBD3915528.1"/>
    <property type="molecule type" value="Genomic_DNA"/>
</dbReference>
<accession>A0ABR8MHX4</accession>
<keyword evidence="2" id="KW-1185">Reference proteome</keyword>
<gene>
    <name evidence="1" type="ORF">IEZ25_12970</name>
</gene>
<dbReference type="Proteomes" id="UP000649289">
    <property type="component" value="Unassembled WGS sequence"/>
</dbReference>
<evidence type="ECO:0000313" key="1">
    <source>
        <dbReference type="EMBL" id="MBD3915528.1"/>
    </source>
</evidence>
<comment type="caution">
    <text evidence="1">The sequence shown here is derived from an EMBL/GenBank/DDBJ whole genome shotgun (WGS) entry which is preliminary data.</text>
</comment>
<organism evidence="1 2">
    <name type="scientific">Nocardioides hwasunensis</name>
    <dbReference type="NCBI Taxonomy" id="397258"/>
    <lineage>
        <taxon>Bacteria</taxon>
        <taxon>Bacillati</taxon>
        <taxon>Actinomycetota</taxon>
        <taxon>Actinomycetes</taxon>
        <taxon>Propionibacteriales</taxon>
        <taxon>Nocardioidaceae</taxon>
        <taxon>Nocardioides</taxon>
    </lineage>
</organism>
<dbReference type="RefSeq" id="WP_191199863.1">
    <property type="nucleotide sequence ID" value="NZ_BAAAPA010000008.1"/>
</dbReference>
<evidence type="ECO:0000313" key="2">
    <source>
        <dbReference type="Proteomes" id="UP000649289"/>
    </source>
</evidence>